<dbReference type="InterPro" id="IPR041881">
    <property type="entry name" value="PqqD_sf"/>
</dbReference>
<evidence type="ECO:0000313" key="1">
    <source>
        <dbReference type="EMBL" id="MDQ0304221.1"/>
    </source>
</evidence>
<dbReference type="RefSeq" id="WP_307021215.1">
    <property type="nucleotide sequence ID" value="NZ_JAUSUI010000006.1"/>
</dbReference>
<proteinExistence type="predicted"/>
<dbReference type="InterPro" id="IPR008792">
    <property type="entry name" value="PQQD"/>
</dbReference>
<keyword evidence="2" id="KW-1185">Reference proteome</keyword>
<sequence length="94" mass="10115">MELDCVLRVSPLASFQPLGDSAVVLRIDSGQLYSANATAQALLSAMDGERTLADIASLLMDDFHVDRDVLERDLLALSRQLLDDGIVDQVPSAS</sequence>
<protein>
    <recommendedName>
        <fullName evidence="3">PqqD family protein</fullName>
    </recommendedName>
</protein>
<evidence type="ECO:0000313" key="2">
    <source>
        <dbReference type="Proteomes" id="UP001224682"/>
    </source>
</evidence>
<gene>
    <name evidence="1" type="ORF">J2S75_003257</name>
</gene>
<comment type="caution">
    <text evidence="1">The sequence shown here is derived from an EMBL/GenBank/DDBJ whole genome shotgun (WGS) entry which is preliminary data.</text>
</comment>
<dbReference type="EMBL" id="JAUSUI010000006">
    <property type="protein sequence ID" value="MDQ0304221.1"/>
    <property type="molecule type" value="Genomic_DNA"/>
</dbReference>
<accession>A0ABU0BEG5</accession>
<dbReference type="Pfam" id="PF05402">
    <property type="entry name" value="PqqD"/>
    <property type="match status" value="1"/>
</dbReference>
<evidence type="ECO:0008006" key="3">
    <source>
        <dbReference type="Google" id="ProtNLM"/>
    </source>
</evidence>
<dbReference type="Proteomes" id="UP001224682">
    <property type="component" value="Unassembled WGS sequence"/>
</dbReference>
<dbReference type="Gene3D" id="1.10.10.1150">
    <property type="entry name" value="Coenzyme PQQ synthesis protein D (PqqD)"/>
    <property type="match status" value="1"/>
</dbReference>
<name>A0ABU0BEG5_9HYPH</name>
<reference evidence="1 2" key="1">
    <citation type="submission" date="2023-07" db="EMBL/GenBank/DDBJ databases">
        <title>Genomic Encyclopedia of Type Strains, Phase IV (KMG-IV): sequencing the most valuable type-strain genomes for metagenomic binning, comparative biology and taxonomic classification.</title>
        <authorList>
            <person name="Goeker M."/>
        </authorList>
    </citation>
    <scope>NUCLEOTIDE SEQUENCE [LARGE SCALE GENOMIC DNA]</scope>
    <source>
        <strain evidence="1 2">DSM 2457</strain>
    </source>
</reference>
<organism evidence="1 2">
    <name type="scientific">Ancylobacter polymorphus</name>
    <dbReference type="NCBI Taxonomy" id="223390"/>
    <lineage>
        <taxon>Bacteria</taxon>
        <taxon>Pseudomonadati</taxon>
        <taxon>Pseudomonadota</taxon>
        <taxon>Alphaproteobacteria</taxon>
        <taxon>Hyphomicrobiales</taxon>
        <taxon>Xanthobacteraceae</taxon>
        <taxon>Ancylobacter</taxon>
    </lineage>
</organism>